<reference evidence="11" key="1">
    <citation type="journal article" date="2019" name="Int. J. Syst. Evol. Microbiol.">
        <title>The Global Catalogue of Microorganisms (GCM) 10K type strain sequencing project: providing services to taxonomists for standard genome sequencing and annotation.</title>
        <authorList>
            <consortium name="The Broad Institute Genomics Platform"/>
            <consortium name="The Broad Institute Genome Sequencing Center for Infectious Disease"/>
            <person name="Wu L."/>
            <person name="Ma J."/>
        </authorList>
    </citation>
    <scope>NUCLEOTIDE SEQUENCE [LARGE SCALE GENOMIC DNA]</scope>
    <source>
        <strain evidence="11">JCM 17214</strain>
    </source>
</reference>
<dbReference type="Pfam" id="PF13426">
    <property type="entry name" value="PAS_9"/>
    <property type="match status" value="2"/>
</dbReference>
<keyword evidence="5" id="KW-0418">Kinase</keyword>
<name>A0ABP7MUT7_9BACT</name>
<sequence length="909" mass="101488">MHLVEMNTPDFSASQPPHEGLRALRARAEERRRLVTQITADKSPEEVQRLVQELQVHQIELEMQNEELLLAQAEAEAVRAQYLDLYDFAPAGYFTLSAHGLIRQLNLRGSQLLGSVRQRLTGRRFPLFVAPADRPRFADFLAQVLRAEFRQSCELAMLRDDGTSFFAQLEGVAVQVPDGYGQHEPQCRLAIIDVSARQAALQELAASEARFRQLFEQTSDAIILVQSNVVIDCNPRALQLLGARCKSQLVGFPPWEHATPLLNGQPRADVFALGVAEALRHGSRRAEFTLQRLTGEVAWVESVITPITVSGQPLLHIVWRDITAAKHAAEQLRTSKEQLSLALPGSGTGTFAWYQSTDQVQWDERAQAAFGFARQAAVPTAAVLRRLHPADAPAVQAALQAAVASREPLALQYRIIWPDRSVHHISAAGRVVVDGAGQVQGFAGIVMDVTAQHETQQALRYQSLLTQRMLEAMPVVLARLDAEGRYLEALGQGLHNLGLANESLPGLKALDLFPAPAEEIARLQAGERVEFDNEVDCQGRHYHFHSYAYFDQERRQTMLLAIDVTPLEEQKQQLRREKEFNESLLDNSVDGIMAFDQHGCFLAWNRVLERRTGRLEAELLGQNLFAVFPEWQDKPQEQAIRQVLKGKRLTRYNMPFHTQPGHYESHLVPLLGPDNQVKGGLVLIRDVTERVQLAEEATRLKLRQQQEVLSAILATQEEERKRIAEALHNGVGQLLYAAKLNLENRAPDAPYRRNTLSLLEDAIRATRTISFELTPGILEDFGLKIALEELGKRIPKHNLRIHLNLVGLDRPRPRPVEIALYRVVQELLNNIIRHAQASEAFIHVVHEGRHVHISVEDNGVGIGTGQEGAPPKGIGLAGIHNRIDLLGGELIIESRAGRGTIVTIELTIS</sequence>
<evidence type="ECO:0000259" key="8">
    <source>
        <dbReference type="PROSITE" id="PS50112"/>
    </source>
</evidence>
<dbReference type="PANTHER" id="PTHR43304:SF1">
    <property type="entry name" value="PAC DOMAIN-CONTAINING PROTEIN"/>
    <property type="match status" value="1"/>
</dbReference>
<feature type="domain" description="PAS" evidence="8">
    <location>
        <begin position="78"/>
        <end position="148"/>
    </location>
</feature>
<feature type="domain" description="PAS" evidence="8">
    <location>
        <begin position="577"/>
        <end position="647"/>
    </location>
</feature>
<dbReference type="PRINTS" id="PR00344">
    <property type="entry name" value="BCTRLSENSOR"/>
</dbReference>
<dbReference type="Pfam" id="PF08448">
    <property type="entry name" value="PAS_4"/>
    <property type="match status" value="1"/>
</dbReference>
<evidence type="ECO:0000259" key="9">
    <source>
        <dbReference type="PROSITE" id="PS50113"/>
    </source>
</evidence>
<dbReference type="CDD" id="cd16917">
    <property type="entry name" value="HATPase_UhpB-NarQ-NarX-like"/>
    <property type="match status" value="1"/>
</dbReference>
<feature type="domain" description="Histidine kinase" evidence="7">
    <location>
        <begin position="820"/>
        <end position="909"/>
    </location>
</feature>
<dbReference type="SMART" id="SM00387">
    <property type="entry name" value="HATPase_c"/>
    <property type="match status" value="1"/>
</dbReference>
<dbReference type="Gene3D" id="3.30.450.20">
    <property type="entry name" value="PAS domain"/>
    <property type="match status" value="5"/>
</dbReference>
<dbReference type="InterPro" id="IPR000014">
    <property type="entry name" value="PAS"/>
</dbReference>
<dbReference type="InterPro" id="IPR004358">
    <property type="entry name" value="Sig_transdc_His_kin-like_C"/>
</dbReference>
<comment type="catalytic activity">
    <reaction evidence="1">
        <text>ATP + protein L-histidine = ADP + protein N-phospho-L-histidine.</text>
        <dbReference type="EC" id="2.7.13.3"/>
    </reaction>
</comment>
<keyword evidence="3" id="KW-0597">Phosphoprotein</keyword>
<dbReference type="Gene3D" id="3.30.565.10">
    <property type="entry name" value="Histidine kinase-like ATPase, C-terminal domain"/>
    <property type="match status" value="1"/>
</dbReference>
<dbReference type="EC" id="2.7.13.3" evidence="2"/>
<evidence type="ECO:0000313" key="11">
    <source>
        <dbReference type="Proteomes" id="UP001499909"/>
    </source>
</evidence>
<dbReference type="NCBIfam" id="TIGR00229">
    <property type="entry name" value="sensory_box"/>
    <property type="match status" value="2"/>
</dbReference>
<dbReference type="Pfam" id="PF08447">
    <property type="entry name" value="PAS_3"/>
    <property type="match status" value="1"/>
</dbReference>
<gene>
    <name evidence="10" type="ORF">GCM10022406_14610</name>
</gene>
<feature type="coiled-coil region" evidence="6">
    <location>
        <begin position="47"/>
        <end position="81"/>
    </location>
</feature>
<keyword evidence="6" id="KW-0175">Coiled coil</keyword>
<evidence type="ECO:0000256" key="1">
    <source>
        <dbReference type="ARBA" id="ARBA00000085"/>
    </source>
</evidence>
<accession>A0ABP7MUT7</accession>
<dbReference type="InterPro" id="IPR003594">
    <property type="entry name" value="HATPase_dom"/>
</dbReference>
<dbReference type="PROSITE" id="PS50112">
    <property type="entry name" value="PAS"/>
    <property type="match status" value="3"/>
</dbReference>
<dbReference type="SMART" id="SM00086">
    <property type="entry name" value="PAC"/>
    <property type="match status" value="3"/>
</dbReference>
<feature type="domain" description="PAS" evidence="8">
    <location>
        <begin position="335"/>
        <end position="406"/>
    </location>
</feature>
<dbReference type="InterPro" id="IPR001610">
    <property type="entry name" value="PAC"/>
</dbReference>
<evidence type="ECO:0000256" key="6">
    <source>
        <dbReference type="SAM" id="Coils"/>
    </source>
</evidence>
<dbReference type="InterPro" id="IPR052162">
    <property type="entry name" value="Sensor_kinase/Photoreceptor"/>
</dbReference>
<dbReference type="Proteomes" id="UP001499909">
    <property type="component" value="Unassembled WGS sequence"/>
</dbReference>
<evidence type="ECO:0000256" key="4">
    <source>
        <dbReference type="ARBA" id="ARBA00022679"/>
    </source>
</evidence>
<dbReference type="InterPro" id="IPR005467">
    <property type="entry name" value="His_kinase_dom"/>
</dbReference>
<proteinExistence type="predicted"/>
<evidence type="ECO:0000259" key="7">
    <source>
        <dbReference type="PROSITE" id="PS50109"/>
    </source>
</evidence>
<dbReference type="InterPro" id="IPR000700">
    <property type="entry name" value="PAS-assoc_C"/>
</dbReference>
<evidence type="ECO:0000256" key="3">
    <source>
        <dbReference type="ARBA" id="ARBA00022553"/>
    </source>
</evidence>
<dbReference type="InterPro" id="IPR013656">
    <property type="entry name" value="PAS_4"/>
</dbReference>
<dbReference type="PROSITE" id="PS50113">
    <property type="entry name" value="PAC"/>
    <property type="match status" value="2"/>
</dbReference>
<evidence type="ECO:0000313" key="10">
    <source>
        <dbReference type="EMBL" id="GAA3930359.1"/>
    </source>
</evidence>
<dbReference type="SUPFAM" id="SSF55785">
    <property type="entry name" value="PYP-like sensor domain (PAS domain)"/>
    <property type="match status" value="5"/>
</dbReference>
<feature type="domain" description="PAC" evidence="9">
    <location>
        <begin position="284"/>
        <end position="334"/>
    </location>
</feature>
<dbReference type="EMBL" id="BAABDH010000022">
    <property type="protein sequence ID" value="GAA3930359.1"/>
    <property type="molecule type" value="Genomic_DNA"/>
</dbReference>
<keyword evidence="4" id="KW-0808">Transferase</keyword>
<dbReference type="InterPro" id="IPR036890">
    <property type="entry name" value="HATPase_C_sf"/>
</dbReference>
<evidence type="ECO:0000256" key="2">
    <source>
        <dbReference type="ARBA" id="ARBA00012438"/>
    </source>
</evidence>
<protein>
    <recommendedName>
        <fullName evidence="2">histidine kinase</fullName>
        <ecNumber evidence="2">2.7.13.3</ecNumber>
    </recommendedName>
</protein>
<dbReference type="PANTHER" id="PTHR43304">
    <property type="entry name" value="PHYTOCHROME-LIKE PROTEIN CPH1"/>
    <property type="match status" value="1"/>
</dbReference>
<dbReference type="CDD" id="cd00130">
    <property type="entry name" value="PAS"/>
    <property type="match status" value="4"/>
</dbReference>
<comment type="caution">
    <text evidence="10">The sequence shown here is derived from an EMBL/GenBank/DDBJ whole genome shotgun (WGS) entry which is preliminary data.</text>
</comment>
<dbReference type="InterPro" id="IPR035965">
    <property type="entry name" value="PAS-like_dom_sf"/>
</dbReference>
<keyword evidence="11" id="KW-1185">Reference proteome</keyword>
<organism evidence="10 11">
    <name type="scientific">Hymenobacter algoricola</name>
    <dbReference type="NCBI Taxonomy" id="486267"/>
    <lineage>
        <taxon>Bacteria</taxon>
        <taxon>Pseudomonadati</taxon>
        <taxon>Bacteroidota</taxon>
        <taxon>Cytophagia</taxon>
        <taxon>Cytophagales</taxon>
        <taxon>Hymenobacteraceae</taxon>
        <taxon>Hymenobacter</taxon>
    </lineage>
</organism>
<dbReference type="Pfam" id="PF02518">
    <property type="entry name" value="HATPase_c"/>
    <property type="match status" value="1"/>
</dbReference>
<feature type="domain" description="PAC" evidence="9">
    <location>
        <begin position="409"/>
        <end position="461"/>
    </location>
</feature>
<dbReference type="SUPFAM" id="SSF55874">
    <property type="entry name" value="ATPase domain of HSP90 chaperone/DNA topoisomerase II/histidine kinase"/>
    <property type="match status" value="1"/>
</dbReference>
<dbReference type="PROSITE" id="PS50109">
    <property type="entry name" value="HIS_KIN"/>
    <property type="match status" value="1"/>
</dbReference>
<dbReference type="InterPro" id="IPR013655">
    <property type="entry name" value="PAS_fold_3"/>
</dbReference>
<dbReference type="SMART" id="SM00091">
    <property type="entry name" value="PAS"/>
    <property type="match status" value="5"/>
</dbReference>
<evidence type="ECO:0000256" key="5">
    <source>
        <dbReference type="ARBA" id="ARBA00022777"/>
    </source>
</evidence>
<dbReference type="Gene3D" id="2.10.70.100">
    <property type="match status" value="1"/>
</dbReference>